<dbReference type="Proteomes" id="UP000278807">
    <property type="component" value="Unassembled WGS sequence"/>
</dbReference>
<dbReference type="WBParaSite" id="HNAJ_0000426501-mRNA-1">
    <property type="protein sequence ID" value="HNAJ_0000426501-mRNA-1"/>
    <property type="gene ID" value="HNAJ_0000426501"/>
</dbReference>
<reference evidence="11" key="1">
    <citation type="submission" date="2017-02" db="UniProtKB">
        <authorList>
            <consortium name="WormBaseParasite"/>
        </authorList>
    </citation>
    <scope>IDENTIFICATION</scope>
</reference>
<evidence type="ECO:0000256" key="8">
    <source>
        <dbReference type="SAM" id="Phobius"/>
    </source>
</evidence>
<dbReference type="GO" id="GO:0003993">
    <property type="term" value="F:acid phosphatase activity"/>
    <property type="evidence" value="ECO:0007669"/>
    <property type="project" value="UniProtKB-EC"/>
</dbReference>
<dbReference type="AlphaFoldDB" id="A0A0R3TB26"/>
<evidence type="ECO:0000256" key="1">
    <source>
        <dbReference type="ARBA" id="ARBA00000032"/>
    </source>
</evidence>
<keyword evidence="6" id="KW-1015">Disulfide bond</keyword>
<dbReference type="InterPro" id="IPR029033">
    <property type="entry name" value="His_PPase_superfam"/>
</dbReference>
<keyword evidence="8" id="KW-0472">Membrane</keyword>
<keyword evidence="8" id="KW-0812">Transmembrane</keyword>
<dbReference type="EMBL" id="UZAE01002885">
    <property type="protein sequence ID" value="VDO00123.1"/>
    <property type="molecule type" value="Genomic_DNA"/>
</dbReference>
<keyword evidence="5" id="KW-0378">Hydrolase</keyword>
<evidence type="ECO:0000313" key="10">
    <source>
        <dbReference type="Proteomes" id="UP000278807"/>
    </source>
</evidence>
<dbReference type="EC" id="3.1.3.2" evidence="3"/>
<evidence type="ECO:0000256" key="7">
    <source>
        <dbReference type="ARBA" id="ARBA00023180"/>
    </source>
</evidence>
<evidence type="ECO:0000256" key="6">
    <source>
        <dbReference type="ARBA" id="ARBA00023157"/>
    </source>
</evidence>
<dbReference type="InterPro" id="IPR033379">
    <property type="entry name" value="Acid_Pase_AS"/>
</dbReference>
<keyword evidence="4" id="KW-0732">Signal</keyword>
<dbReference type="PROSITE" id="PS00778">
    <property type="entry name" value="HIS_ACID_PHOSPHAT_2"/>
    <property type="match status" value="1"/>
</dbReference>
<protein>
    <recommendedName>
        <fullName evidence="3">acid phosphatase</fullName>
        <ecNumber evidence="3">3.1.3.2</ecNumber>
    </recommendedName>
</protein>
<keyword evidence="8" id="KW-1133">Transmembrane helix</keyword>
<dbReference type="Gene3D" id="3.40.50.1240">
    <property type="entry name" value="Phosphoglycerate mutase-like"/>
    <property type="match status" value="1"/>
</dbReference>
<gene>
    <name evidence="9" type="ORF">HNAJ_LOCUS4263</name>
</gene>
<dbReference type="CDD" id="cd07061">
    <property type="entry name" value="HP_HAP_like"/>
    <property type="match status" value="1"/>
</dbReference>
<evidence type="ECO:0000256" key="2">
    <source>
        <dbReference type="ARBA" id="ARBA00005375"/>
    </source>
</evidence>
<dbReference type="SUPFAM" id="SSF53254">
    <property type="entry name" value="Phosphoglycerate mutase-like"/>
    <property type="match status" value="1"/>
</dbReference>
<name>A0A0R3TB26_RODNA</name>
<reference evidence="9 10" key="2">
    <citation type="submission" date="2018-11" db="EMBL/GenBank/DDBJ databases">
        <authorList>
            <consortium name="Pathogen Informatics"/>
        </authorList>
    </citation>
    <scope>NUCLEOTIDE SEQUENCE [LARGE SCALE GENOMIC DNA]</scope>
</reference>
<proteinExistence type="inferred from homology"/>
<comment type="catalytic activity">
    <reaction evidence="1">
        <text>a phosphate monoester + H2O = an alcohol + phosphate</text>
        <dbReference type="Rhea" id="RHEA:15017"/>
        <dbReference type="ChEBI" id="CHEBI:15377"/>
        <dbReference type="ChEBI" id="CHEBI:30879"/>
        <dbReference type="ChEBI" id="CHEBI:43474"/>
        <dbReference type="ChEBI" id="CHEBI:67140"/>
        <dbReference type="EC" id="3.1.3.2"/>
    </reaction>
</comment>
<dbReference type="PANTHER" id="PTHR11567">
    <property type="entry name" value="ACID PHOSPHATASE-RELATED"/>
    <property type="match status" value="1"/>
</dbReference>
<evidence type="ECO:0000313" key="11">
    <source>
        <dbReference type="WBParaSite" id="HNAJ_0000426501-mRNA-1"/>
    </source>
</evidence>
<evidence type="ECO:0000256" key="3">
    <source>
        <dbReference type="ARBA" id="ARBA00012646"/>
    </source>
</evidence>
<dbReference type="Pfam" id="PF00328">
    <property type="entry name" value="His_Phos_2"/>
    <property type="match status" value="1"/>
</dbReference>
<sequence>MLFRHGDRSSISPYPFKDYDPSVVWPEGYGQLTQVGIEQHFLLGKWLSNEYNNFLSHSYNVSTFHMRSTNVDRALMSSQAMMAGLFHKSPSSLEKYGLHWRPIPSHTVPQVRLSNNDWLLALAPCDRLTQRRNELMQLKEAQALFKEHEKTISTISDFYGVKNTSFTDIWSISDDLFCLRSHNATLPAFYTKEFAAELDDLTDKMFQIYFDDPESIKLSSGVFLRKSFNQMSRLIPNGTLHNSKDVPRILAFSAHDTNVAPLLGAFGAYANESKPAYASLVILELYAPSPNAPNEEFILKLRYKRGWKDDTSEYLQFSACKGQREAKQGCPFVVVRESVTPFFLTEEEAVVACKADWLSFPYRTIVVLSLGIFTALLLSSLFAVVFFSKRRQRGRQLDRGFTISGDMPYSPLVSSPPTL</sequence>
<dbReference type="PANTHER" id="PTHR11567:SF211">
    <property type="entry name" value="PROSTATIC ACID PHOSPHATASE"/>
    <property type="match status" value="1"/>
</dbReference>
<dbReference type="OrthoDB" id="5821688at2759"/>
<comment type="similarity">
    <text evidence="2">Belongs to the histidine acid phosphatase family.</text>
</comment>
<keyword evidence="7" id="KW-0325">Glycoprotein</keyword>
<evidence type="ECO:0000256" key="5">
    <source>
        <dbReference type="ARBA" id="ARBA00022801"/>
    </source>
</evidence>
<dbReference type="InterPro" id="IPR050645">
    <property type="entry name" value="Histidine_acid_phosphatase"/>
</dbReference>
<keyword evidence="10" id="KW-1185">Reference proteome</keyword>
<feature type="transmembrane region" description="Helical" evidence="8">
    <location>
        <begin position="365"/>
        <end position="387"/>
    </location>
</feature>
<evidence type="ECO:0000313" key="9">
    <source>
        <dbReference type="EMBL" id="VDO00123.1"/>
    </source>
</evidence>
<accession>A0A0R3TB26</accession>
<organism evidence="11">
    <name type="scientific">Rodentolepis nana</name>
    <name type="common">Dwarf tapeworm</name>
    <name type="synonym">Hymenolepis nana</name>
    <dbReference type="NCBI Taxonomy" id="102285"/>
    <lineage>
        <taxon>Eukaryota</taxon>
        <taxon>Metazoa</taxon>
        <taxon>Spiralia</taxon>
        <taxon>Lophotrochozoa</taxon>
        <taxon>Platyhelminthes</taxon>
        <taxon>Cestoda</taxon>
        <taxon>Eucestoda</taxon>
        <taxon>Cyclophyllidea</taxon>
        <taxon>Hymenolepididae</taxon>
        <taxon>Rodentolepis</taxon>
    </lineage>
</organism>
<dbReference type="STRING" id="102285.A0A0R3TB26"/>
<evidence type="ECO:0000256" key="4">
    <source>
        <dbReference type="ARBA" id="ARBA00022729"/>
    </source>
</evidence>
<dbReference type="InterPro" id="IPR000560">
    <property type="entry name" value="His_Pase_clade-2"/>
</dbReference>